<comment type="caution">
    <text evidence="1">The sequence shown here is derived from an EMBL/GenBank/DDBJ whole genome shotgun (WGS) entry which is preliminary data.</text>
</comment>
<dbReference type="EMBL" id="PGOZ01000022">
    <property type="protein sequence ID" value="PJI31547.1"/>
    <property type="molecule type" value="Genomic_DNA"/>
</dbReference>
<proteinExistence type="predicted"/>
<dbReference type="Proteomes" id="UP000242351">
    <property type="component" value="Unassembled WGS sequence"/>
</dbReference>
<gene>
    <name evidence="1" type="ORF">CU320_13680</name>
</gene>
<evidence type="ECO:0000313" key="1">
    <source>
        <dbReference type="EMBL" id="PJI31547.1"/>
    </source>
</evidence>
<protein>
    <submittedName>
        <fullName evidence="1">Uncharacterized protein</fullName>
    </submittedName>
</protein>
<name>A0A2H9UIM5_9GAMM</name>
<reference evidence="1 2" key="2">
    <citation type="submission" date="2017-12" db="EMBL/GenBank/DDBJ databases">
        <title>Revising the taxonomy of the Acinetobacter lwoffii group: the description of Acinetobacter pseudolwoffii sp. nov. and emended description of Acinetobacter lwoffii.</title>
        <authorList>
            <person name="Nemec A."/>
        </authorList>
    </citation>
    <scope>NUCLEOTIDE SEQUENCE [LARGE SCALE GENOMIC DNA]</scope>
    <source>
        <strain evidence="1 2">ANC 5347</strain>
    </source>
</reference>
<evidence type="ECO:0000313" key="2">
    <source>
        <dbReference type="Proteomes" id="UP000242351"/>
    </source>
</evidence>
<organism evidence="1 2">
    <name type="scientific">Acinetobacter pseudolwoffii</name>
    <dbReference type="NCBI Taxonomy" id="2053287"/>
    <lineage>
        <taxon>Bacteria</taxon>
        <taxon>Pseudomonadati</taxon>
        <taxon>Pseudomonadota</taxon>
        <taxon>Gammaproteobacteria</taxon>
        <taxon>Moraxellales</taxon>
        <taxon>Moraxellaceae</taxon>
        <taxon>Acinetobacter</taxon>
    </lineage>
</organism>
<sequence>MKALQIKKEEISPKISSLELNLYPIHYVIIIVIQFKALKKSPLGKRPYKLWSYLIMITL</sequence>
<accession>A0A2H9UIM5</accession>
<reference evidence="1 2" key="1">
    <citation type="submission" date="2017-11" db="EMBL/GenBank/DDBJ databases">
        <authorList>
            <person name="Han C.G."/>
        </authorList>
    </citation>
    <scope>NUCLEOTIDE SEQUENCE [LARGE SCALE GENOMIC DNA]</scope>
    <source>
        <strain evidence="1 2">ANC 5347</strain>
    </source>
</reference>
<dbReference type="AlphaFoldDB" id="A0A2H9UIM5"/>